<feature type="compositionally biased region" description="Basic and acidic residues" evidence="2">
    <location>
        <begin position="63"/>
        <end position="75"/>
    </location>
</feature>
<evidence type="ECO:0000256" key="1">
    <source>
        <dbReference type="SAM" id="Coils"/>
    </source>
</evidence>
<evidence type="ECO:0000313" key="3">
    <source>
        <dbReference type="EMBL" id="CAD8851743.1"/>
    </source>
</evidence>
<sequence length="225" mass="24343">MWLLDRLRRVGFCTQLFITVFCQLGGSVTATAWTFTNEGPVPPVLEGGAPGAGRPVGNLRVHLDAPSDNPDRHGSLQESAYRDPVPPMQRDSFEELSATMKALKKEGGEARAAAWAEESVGQLRDELVALEKRKQLLLTTFGQEALAADKLFAEAQEEVRSTAKNLHLLRTLCGALDTCSQCSGTTVCGWCPVEGRCVPGDRLGAFAGLSTQCSTFWSGRCGTRR</sequence>
<feature type="region of interest" description="Disordered" evidence="2">
    <location>
        <begin position="63"/>
        <end position="87"/>
    </location>
</feature>
<feature type="coiled-coil region" evidence="1">
    <location>
        <begin position="113"/>
        <end position="140"/>
    </location>
</feature>
<reference evidence="3" key="1">
    <citation type="submission" date="2021-01" db="EMBL/GenBank/DDBJ databases">
        <authorList>
            <person name="Corre E."/>
            <person name="Pelletier E."/>
            <person name="Niang G."/>
            <person name="Scheremetjew M."/>
            <person name="Finn R."/>
            <person name="Kale V."/>
            <person name="Holt S."/>
            <person name="Cochrane G."/>
            <person name="Meng A."/>
            <person name="Brown T."/>
            <person name="Cohen L."/>
        </authorList>
    </citation>
    <scope>NUCLEOTIDE SEQUENCE</scope>
</reference>
<accession>A0A7S1AF27</accession>
<evidence type="ECO:0000256" key="2">
    <source>
        <dbReference type="SAM" id="MobiDB-lite"/>
    </source>
</evidence>
<dbReference type="AlphaFoldDB" id="A0A7S1AF27"/>
<keyword evidence="1" id="KW-0175">Coiled coil</keyword>
<name>A0A7S1AF27_NOCSC</name>
<gene>
    <name evidence="3" type="ORF">NSCI0253_LOCUS26093</name>
</gene>
<proteinExistence type="predicted"/>
<organism evidence="3">
    <name type="scientific">Noctiluca scintillans</name>
    <name type="common">Sea sparkle</name>
    <name type="synonym">Red tide dinoflagellate</name>
    <dbReference type="NCBI Taxonomy" id="2966"/>
    <lineage>
        <taxon>Eukaryota</taxon>
        <taxon>Sar</taxon>
        <taxon>Alveolata</taxon>
        <taxon>Dinophyceae</taxon>
        <taxon>Noctilucales</taxon>
        <taxon>Noctilucaceae</taxon>
        <taxon>Noctiluca</taxon>
    </lineage>
</organism>
<protein>
    <submittedName>
        <fullName evidence="3">Uncharacterized protein</fullName>
    </submittedName>
</protein>
<dbReference type="EMBL" id="HBFQ01037018">
    <property type="protein sequence ID" value="CAD8851743.1"/>
    <property type="molecule type" value="Transcribed_RNA"/>
</dbReference>